<keyword evidence="3 5" id="KW-1133">Transmembrane helix</keyword>
<gene>
    <name evidence="7" type="ORF">PFISCL1PPCAC_3107</name>
</gene>
<feature type="non-terminal residue" evidence="7">
    <location>
        <position position="95"/>
    </location>
</feature>
<evidence type="ECO:0000313" key="7">
    <source>
        <dbReference type="EMBL" id="GMT11810.1"/>
    </source>
</evidence>
<sequence length="95" mass="10278">MQAAREVSQEATSQIKDYLLSVGMSRTMYFLHHFVFNFLKAWVAVSGICLIVGAALKSFGLAAHLLLASTLMVAALIGMALTIGSIFKKPMQSTI</sequence>
<comment type="subcellular location">
    <subcellularLocation>
        <location evidence="1">Membrane</location>
        <topology evidence="1">Multi-pass membrane protein</topology>
    </subcellularLocation>
</comment>
<evidence type="ECO:0000256" key="1">
    <source>
        <dbReference type="ARBA" id="ARBA00004141"/>
    </source>
</evidence>
<dbReference type="AlphaFoldDB" id="A0AAV5UX08"/>
<dbReference type="GO" id="GO:0016020">
    <property type="term" value="C:membrane"/>
    <property type="evidence" value="ECO:0007669"/>
    <property type="project" value="UniProtKB-SubCell"/>
</dbReference>
<feature type="transmembrane region" description="Helical" evidence="5">
    <location>
        <begin position="34"/>
        <end position="56"/>
    </location>
</feature>
<protein>
    <recommendedName>
        <fullName evidence="6">ABC-2 type transporter transmembrane domain-containing protein</fullName>
    </recommendedName>
</protein>
<dbReference type="InterPro" id="IPR013525">
    <property type="entry name" value="ABC2_TM"/>
</dbReference>
<organism evidence="7 8">
    <name type="scientific">Pristionchus fissidentatus</name>
    <dbReference type="NCBI Taxonomy" id="1538716"/>
    <lineage>
        <taxon>Eukaryota</taxon>
        <taxon>Metazoa</taxon>
        <taxon>Ecdysozoa</taxon>
        <taxon>Nematoda</taxon>
        <taxon>Chromadorea</taxon>
        <taxon>Rhabditida</taxon>
        <taxon>Rhabditina</taxon>
        <taxon>Diplogasteromorpha</taxon>
        <taxon>Diplogasteroidea</taxon>
        <taxon>Neodiplogasteridae</taxon>
        <taxon>Pristionchus</taxon>
    </lineage>
</organism>
<evidence type="ECO:0000256" key="5">
    <source>
        <dbReference type="SAM" id="Phobius"/>
    </source>
</evidence>
<reference evidence="7" key="1">
    <citation type="submission" date="2023-10" db="EMBL/GenBank/DDBJ databases">
        <title>Genome assembly of Pristionchus species.</title>
        <authorList>
            <person name="Yoshida K."/>
            <person name="Sommer R.J."/>
        </authorList>
    </citation>
    <scope>NUCLEOTIDE SEQUENCE</scope>
    <source>
        <strain evidence="7">RS5133</strain>
    </source>
</reference>
<evidence type="ECO:0000256" key="4">
    <source>
        <dbReference type="ARBA" id="ARBA00023136"/>
    </source>
</evidence>
<dbReference type="Proteomes" id="UP001432322">
    <property type="component" value="Unassembled WGS sequence"/>
</dbReference>
<proteinExistence type="predicted"/>
<name>A0AAV5UX08_9BILA</name>
<feature type="transmembrane region" description="Helical" evidence="5">
    <location>
        <begin position="62"/>
        <end position="87"/>
    </location>
</feature>
<dbReference type="Pfam" id="PF12698">
    <property type="entry name" value="ABC2_membrane_3"/>
    <property type="match status" value="1"/>
</dbReference>
<keyword evidence="4 5" id="KW-0472">Membrane</keyword>
<evidence type="ECO:0000256" key="3">
    <source>
        <dbReference type="ARBA" id="ARBA00022989"/>
    </source>
</evidence>
<evidence type="ECO:0000256" key="2">
    <source>
        <dbReference type="ARBA" id="ARBA00022692"/>
    </source>
</evidence>
<accession>A0AAV5UX08</accession>
<keyword evidence="2 5" id="KW-0812">Transmembrane</keyword>
<feature type="domain" description="ABC-2 type transporter transmembrane" evidence="6">
    <location>
        <begin position="2"/>
        <end position="92"/>
    </location>
</feature>
<evidence type="ECO:0000259" key="6">
    <source>
        <dbReference type="Pfam" id="PF12698"/>
    </source>
</evidence>
<comment type="caution">
    <text evidence="7">The sequence shown here is derived from an EMBL/GenBank/DDBJ whole genome shotgun (WGS) entry which is preliminary data.</text>
</comment>
<keyword evidence="8" id="KW-1185">Reference proteome</keyword>
<dbReference type="EMBL" id="BTSY01000001">
    <property type="protein sequence ID" value="GMT11810.1"/>
    <property type="molecule type" value="Genomic_DNA"/>
</dbReference>
<dbReference type="GO" id="GO:0140359">
    <property type="term" value="F:ABC-type transporter activity"/>
    <property type="evidence" value="ECO:0007669"/>
    <property type="project" value="InterPro"/>
</dbReference>
<evidence type="ECO:0000313" key="8">
    <source>
        <dbReference type="Proteomes" id="UP001432322"/>
    </source>
</evidence>